<proteinExistence type="predicted"/>
<dbReference type="GO" id="GO:0016757">
    <property type="term" value="F:glycosyltransferase activity"/>
    <property type="evidence" value="ECO:0007669"/>
    <property type="project" value="InterPro"/>
</dbReference>
<protein>
    <submittedName>
        <fullName evidence="3">Glycosyltransferase family 1 protein</fullName>
    </submittedName>
</protein>
<evidence type="ECO:0000259" key="2">
    <source>
        <dbReference type="Pfam" id="PF00534"/>
    </source>
</evidence>
<evidence type="ECO:0000313" key="4">
    <source>
        <dbReference type="Proteomes" id="UP001409585"/>
    </source>
</evidence>
<dbReference type="AlphaFoldDB" id="A0AAV3U1B0"/>
<dbReference type="RefSeq" id="WP_345420234.1">
    <property type="nucleotide sequence ID" value="NZ_AP031496.1"/>
</dbReference>
<name>A0AAV3U1B0_9ALTE</name>
<dbReference type="PANTHER" id="PTHR46401:SF2">
    <property type="entry name" value="GLYCOSYLTRANSFERASE WBBK-RELATED"/>
    <property type="match status" value="1"/>
</dbReference>
<dbReference type="PANTHER" id="PTHR46401">
    <property type="entry name" value="GLYCOSYLTRANSFERASE WBBK-RELATED"/>
    <property type="match status" value="1"/>
</dbReference>
<dbReference type="SUPFAM" id="SSF53756">
    <property type="entry name" value="UDP-Glycosyltransferase/glycogen phosphorylase"/>
    <property type="match status" value="1"/>
</dbReference>
<organism evidence="3 4">
    <name type="scientific">Halioxenophilus aromaticivorans</name>
    <dbReference type="NCBI Taxonomy" id="1306992"/>
    <lineage>
        <taxon>Bacteria</taxon>
        <taxon>Pseudomonadati</taxon>
        <taxon>Pseudomonadota</taxon>
        <taxon>Gammaproteobacteria</taxon>
        <taxon>Alteromonadales</taxon>
        <taxon>Alteromonadaceae</taxon>
        <taxon>Halioxenophilus</taxon>
    </lineage>
</organism>
<dbReference type="Pfam" id="PF00534">
    <property type="entry name" value="Glycos_transf_1"/>
    <property type="match status" value="1"/>
</dbReference>
<keyword evidence="4" id="KW-1185">Reference proteome</keyword>
<evidence type="ECO:0000256" key="1">
    <source>
        <dbReference type="ARBA" id="ARBA00022679"/>
    </source>
</evidence>
<reference evidence="4" key="1">
    <citation type="journal article" date="2019" name="Int. J. Syst. Evol. Microbiol.">
        <title>The Global Catalogue of Microorganisms (GCM) 10K type strain sequencing project: providing services to taxonomists for standard genome sequencing and annotation.</title>
        <authorList>
            <consortium name="The Broad Institute Genomics Platform"/>
            <consortium name="The Broad Institute Genome Sequencing Center for Infectious Disease"/>
            <person name="Wu L."/>
            <person name="Ma J."/>
        </authorList>
    </citation>
    <scope>NUCLEOTIDE SEQUENCE [LARGE SCALE GENOMIC DNA]</scope>
    <source>
        <strain evidence="4">JCM 19134</strain>
    </source>
</reference>
<feature type="domain" description="Glycosyl transferase family 1" evidence="2">
    <location>
        <begin position="183"/>
        <end position="336"/>
    </location>
</feature>
<dbReference type="InterPro" id="IPR001296">
    <property type="entry name" value="Glyco_trans_1"/>
</dbReference>
<comment type="caution">
    <text evidence="3">The sequence shown here is derived from an EMBL/GenBank/DDBJ whole genome shotgun (WGS) entry which is preliminary data.</text>
</comment>
<sequence length="367" mass="40880">MDIVINGRFLTQNITGVQRVAREILVEIDRMAAAGEIAVPRLVVPASASIIEPPNLEAMKLESIGAGQGHFWEQISLPLIAKKSVLLCLGNTAPILSLKRKKSPVVVMVHDLSYKYFPNAYSKTFKILYSFIIPEVLKKADKVVTVSKAEQTAISNCYPFIAGSERFSYLQNGGVADYIAEDAIDEELPTFSGREYGLYVGSLTKRKNAEGLLSAVVDFLSSYPDMRFVIIGANGASFEHVSYDIPSELADRIEFWGQVNDKEIIYNAYRKAKFLLFPTFYEASPLPPIEAMTFGCPVVASRIPSLEERCGNAATYCDPADVKTIKRAIATVMKENDWVTLSRKSRMWVTRYSWKKQAKGLVELCKC</sequence>
<gene>
    <name evidence="3" type="ORF">GCM10025791_17490</name>
</gene>
<evidence type="ECO:0000313" key="3">
    <source>
        <dbReference type="EMBL" id="GAA4939724.1"/>
    </source>
</evidence>
<dbReference type="Gene3D" id="3.40.50.2000">
    <property type="entry name" value="Glycogen Phosphorylase B"/>
    <property type="match status" value="2"/>
</dbReference>
<accession>A0AAV3U1B0</accession>
<keyword evidence="1" id="KW-0808">Transferase</keyword>
<dbReference type="EMBL" id="BAABLX010000009">
    <property type="protein sequence ID" value="GAA4939724.1"/>
    <property type="molecule type" value="Genomic_DNA"/>
</dbReference>
<dbReference type="Proteomes" id="UP001409585">
    <property type="component" value="Unassembled WGS sequence"/>
</dbReference>
<dbReference type="CDD" id="cd03809">
    <property type="entry name" value="GT4_MtfB-like"/>
    <property type="match status" value="1"/>
</dbReference>